<comment type="function">
    <text evidence="9">Catalyzes the ATP-dependent phosphorylation of 3-oxo-tetronate to 3-oxo-tetronate 4-phosphate.</text>
</comment>
<evidence type="ECO:0000256" key="2">
    <source>
        <dbReference type="ARBA" id="ARBA00022679"/>
    </source>
</evidence>
<reference evidence="15 16" key="1">
    <citation type="submission" date="2023-07" db="EMBL/GenBank/DDBJ databases">
        <title>Genomic Encyclopedia of Type Strains, Phase IV (KMG-IV): sequencing the most valuable type-strain genomes for metagenomic binning, comparative biology and taxonomic classification.</title>
        <authorList>
            <person name="Goeker M."/>
        </authorList>
    </citation>
    <scope>NUCLEOTIDE SEQUENCE [LARGE SCALE GENOMIC DNA]</scope>
    <source>
        <strain evidence="15 16">DSM 1112</strain>
    </source>
</reference>
<evidence type="ECO:0000259" key="14">
    <source>
        <dbReference type="Pfam" id="PF17042"/>
    </source>
</evidence>
<dbReference type="EC" id="2.7.1.217" evidence="10"/>
<sequence>MDANIDTRLVFGAIADDLTGGLELASMLVARGIPTSLSVGTAAPKRVQRAHVIALKSRVAPAEQAVQSTLAALDLLMEHGVRQAFFKYCATFDSTPKGNIGPCAEALMDRLGAEQVLFVPGLCETRRTVFQGHMFGGAELLGESLKRFDPLTPMTDSNLVRVLQAQSLRSVGLIDYTVIDNGPEAIRQSVTDQAERAGKSLFIADSLYEHHFSALANAAAGMRLLTGNSSVAAHLPPIWLERGLVEHSSDIALAGVEGPGAVLVGSVAPQTAAQLERFGEANPVCTIDIARAYAGDDLVEEARQFAARAIAEGKYFAISTALPQDRIDDLQAAHGRLEVAARAEKILSEIARAIVLELGVRRLVVAGGETSGSIVRALGIADLQPGPYREPGFSRAIATEPFPIALMLKSGKLGSIDLFATALEDMRKPIAEGPLLNRWPPKG</sequence>
<evidence type="ECO:0000256" key="3">
    <source>
        <dbReference type="ARBA" id="ARBA00022741"/>
    </source>
</evidence>
<evidence type="ECO:0000256" key="10">
    <source>
        <dbReference type="ARBA" id="ARBA00039095"/>
    </source>
</evidence>
<feature type="domain" description="Four-carbon acid sugar kinase N-terminal" evidence="13">
    <location>
        <begin position="12"/>
        <end position="235"/>
    </location>
</feature>
<evidence type="ECO:0000256" key="7">
    <source>
        <dbReference type="ARBA" id="ARBA00035898"/>
    </source>
</evidence>
<dbReference type="InterPro" id="IPR010737">
    <property type="entry name" value="4-carb_acid_sugar_kinase_N"/>
</dbReference>
<keyword evidence="4" id="KW-0418">Kinase</keyword>
<evidence type="ECO:0000256" key="1">
    <source>
        <dbReference type="ARBA" id="ARBA00005715"/>
    </source>
</evidence>
<organism evidence="15 16">
    <name type="scientific">Pararhizobium capsulatum DSM 1112</name>
    <dbReference type="NCBI Taxonomy" id="1121113"/>
    <lineage>
        <taxon>Bacteria</taxon>
        <taxon>Pseudomonadati</taxon>
        <taxon>Pseudomonadota</taxon>
        <taxon>Alphaproteobacteria</taxon>
        <taxon>Hyphomicrobiales</taxon>
        <taxon>Rhizobiaceae</taxon>
        <taxon>Rhizobium/Agrobacterium group</taxon>
        <taxon>Pararhizobium</taxon>
    </lineage>
</organism>
<comment type="catalytic activity">
    <reaction evidence="7">
        <text>3-dehydro-L-erythronate + ATP = 3-dehydro-4-O-phospho-L-erythronate + ADP + H(+)</text>
        <dbReference type="Rhea" id="RHEA:52552"/>
        <dbReference type="ChEBI" id="CHEBI:15378"/>
        <dbReference type="ChEBI" id="CHEBI:30616"/>
        <dbReference type="ChEBI" id="CHEBI:136592"/>
        <dbReference type="ChEBI" id="CHEBI:136670"/>
        <dbReference type="ChEBI" id="CHEBI:456216"/>
        <dbReference type="EC" id="2.7.1.217"/>
    </reaction>
</comment>
<dbReference type="NCBIfam" id="NF043035">
    <property type="entry name" value="OxoTetrKin"/>
    <property type="match status" value="1"/>
</dbReference>
<dbReference type="InterPro" id="IPR050007">
    <property type="entry name" value="OtnK"/>
</dbReference>
<dbReference type="InterPro" id="IPR037051">
    <property type="entry name" value="4-carb_acid_sugar_kinase_N_sf"/>
</dbReference>
<comment type="catalytic activity">
    <reaction evidence="8">
        <text>3-dehydro-D-erythronate + ATP = 3-dehydro-4-O-phospho-D-erythronate + ADP + H(+)</text>
        <dbReference type="Rhea" id="RHEA:52556"/>
        <dbReference type="ChEBI" id="CHEBI:15378"/>
        <dbReference type="ChEBI" id="CHEBI:30616"/>
        <dbReference type="ChEBI" id="CHEBI:57958"/>
        <dbReference type="ChEBI" id="CHEBI:136593"/>
        <dbReference type="ChEBI" id="CHEBI:456216"/>
        <dbReference type="EC" id="2.7.1.217"/>
    </reaction>
</comment>
<evidence type="ECO:0000256" key="8">
    <source>
        <dbReference type="ARBA" id="ARBA00036346"/>
    </source>
</evidence>
<comment type="similarity">
    <text evidence="1">Belongs to the four-carbon acid sugar kinase family.</text>
</comment>
<gene>
    <name evidence="15" type="ORF">QO002_005629</name>
</gene>
<dbReference type="RefSeq" id="WP_307235951.1">
    <property type="nucleotide sequence ID" value="NZ_JAUSVF010000003.1"/>
</dbReference>
<feature type="domain" description="Four-carbon acid sugar kinase nucleotide binding" evidence="14">
    <location>
        <begin position="261"/>
        <end position="419"/>
    </location>
</feature>
<evidence type="ECO:0000256" key="12">
    <source>
        <dbReference type="ARBA" id="ARBA00041377"/>
    </source>
</evidence>
<name>A0ABU0BZP8_9HYPH</name>
<dbReference type="Proteomes" id="UP001230207">
    <property type="component" value="Unassembled WGS sequence"/>
</dbReference>
<dbReference type="Pfam" id="PF07005">
    <property type="entry name" value="SBD_N"/>
    <property type="match status" value="1"/>
</dbReference>
<evidence type="ECO:0000256" key="4">
    <source>
        <dbReference type="ARBA" id="ARBA00022777"/>
    </source>
</evidence>
<accession>A0ABU0BZP8</accession>
<comment type="caution">
    <text evidence="15">The sequence shown here is derived from an EMBL/GenBank/DDBJ whole genome shotgun (WGS) entry which is preliminary data.</text>
</comment>
<evidence type="ECO:0000256" key="5">
    <source>
        <dbReference type="ARBA" id="ARBA00022840"/>
    </source>
</evidence>
<dbReference type="SUPFAM" id="SSF142764">
    <property type="entry name" value="YgbK-like"/>
    <property type="match status" value="1"/>
</dbReference>
<dbReference type="Gene3D" id="3.40.50.10840">
    <property type="entry name" value="Putative sugar-binding, N-terminal domain"/>
    <property type="match status" value="1"/>
</dbReference>
<keyword evidence="2" id="KW-0808">Transferase</keyword>
<evidence type="ECO:0000259" key="13">
    <source>
        <dbReference type="Pfam" id="PF07005"/>
    </source>
</evidence>
<dbReference type="Pfam" id="PF17042">
    <property type="entry name" value="NBD_C"/>
    <property type="match status" value="1"/>
</dbReference>
<dbReference type="EMBL" id="JAUSVF010000003">
    <property type="protein sequence ID" value="MDQ0323423.1"/>
    <property type="molecule type" value="Genomic_DNA"/>
</dbReference>
<keyword evidence="16" id="KW-1185">Reference proteome</keyword>
<evidence type="ECO:0000256" key="11">
    <source>
        <dbReference type="ARBA" id="ARBA00039461"/>
    </source>
</evidence>
<evidence type="ECO:0000313" key="15">
    <source>
        <dbReference type="EMBL" id="MDQ0323423.1"/>
    </source>
</evidence>
<keyword evidence="5" id="KW-0067">ATP-binding</keyword>
<evidence type="ECO:0000313" key="16">
    <source>
        <dbReference type="Proteomes" id="UP001230207"/>
    </source>
</evidence>
<dbReference type="InterPro" id="IPR031475">
    <property type="entry name" value="NBD_C"/>
</dbReference>
<keyword evidence="3" id="KW-0547">Nucleotide-binding</keyword>
<keyword evidence="6" id="KW-0119">Carbohydrate metabolism</keyword>
<evidence type="ECO:0000256" key="9">
    <source>
        <dbReference type="ARBA" id="ARBA00037335"/>
    </source>
</evidence>
<proteinExistence type="inferred from homology"/>
<dbReference type="InterPro" id="IPR042213">
    <property type="entry name" value="NBD_C_sf"/>
</dbReference>
<protein>
    <recommendedName>
        <fullName evidence="11">3-oxo-tetronate kinase</fullName>
        <ecNumber evidence="10">2.7.1.217</ecNumber>
    </recommendedName>
    <alternativeName>
        <fullName evidence="12">3-dehydrotetronate 4-kinase</fullName>
    </alternativeName>
</protein>
<evidence type="ECO:0000256" key="6">
    <source>
        <dbReference type="ARBA" id="ARBA00023277"/>
    </source>
</evidence>
<dbReference type="Gene3D" id="3.40.980.20">
    <property type="entry name" value="Four-carbon acid sugar kinase, nucleotide binding domain"/>
    <property type="match status" value="1"/>
</dbReference>